<dbReference type="PANTHER" id="PTHR22595:SF176">
    <property type="entry name" value="CHITINASE-LIKE PROTEIN 2"/>
    <property type="match status" value="1"/>
</dbReference>
<dbReference type="Gene3D" id="1.10.530.10">
    <property type="match status" value="1"/>
</dbReference>
<dbReference type="SUPFAM" id="SSF53955">
    <property type="entry name" value="Lysozyme-like"/>
    <property type="match status" value="1"/>
</dbReference>
<dbReference type="eggNOG" id="KOG4742">
    <property type="taxonomic scope" value="Eukaryota"/>
</dbReference>
<dbReference type="EMBL" id="KK796703">
    <property type="protein sequence ID" value="KDO35933.1"/>
    <property type="molecule type" value="Genomic_DNA"/>
</dbReference>
<dbReference type="InterPro" id="IPR000726">
    <property type="entry name" value="Glyco_hydro_19_cat"/>
</dbReference>
<sequence>MKLKWQLVLFATAILSVLVIVHGDESSVKPLVKIVKGKKLCDKGWECKGWSEYCCNQTISDYFQTYQFENLFAKRNTPVAHAVGFWDYHSFITAAALYQPHGFGTSAGKLMGQKEVAAFLGHVGSKTSCGYGVATGGPLAWGLCYNKEMSPNQIYCDDDFKYTYPCTPGVSYHGRGALPLYWCVYRSPSP</sequence>
<evidence type="ECO:0000313" key="3">
    <source>
        <dbReference type="EMBL" id="KDO35933.1"/>
    </source>
</evidence>
<protein>
    <recommendedName>
        <fullName evidence="2">Glycoside hydrolase family 19 catalytic domain-containing protein</fullName>
    </recommendedName>
</protein>
<dbReference type="Pfam" id="PF00182">
    <property type="entry name" value="Glyco_hydro_19"/>
    <property type="match status" value="1"/>
</dbReference>
<evidence type="ECO:0000256" key="1">
    <source>
        <dbReference type="SAM" id="SignalP"/>
    </source>
</evidence>
<dbReference type="InterPro" id="IPR023346">
    <property type="entry name" value="Lysozyme-like_dom_sf"/>
</dbReference>
<keyword evidence="4" id="KW-1185">Reference proteome</keyword>
<dbReference type="AlphaFoldDB" id="A0A067CZJ3"/>
<dbReference type="PaxDb" id="2711-XP_006488866.1"/>
<evidence type="ECO:0000313" key="4">
    <source>
        <dbReference type="Proteomes" id="UP000027120"/>
    </source>
</evidence>
<dbReference type="CDD" id="cd00325">
    <property type="entry name" value="chitinase_GH19"/>
    <property type="match status" value="1"/>
</dbReference>
<organism evidence="3 4">
    <name type="scientific">Citrus sinensis</name>
    <name type="common">Sweet orange</name>
    <name type="synonym">Citrus aurantium var. sinensis</name>
    <dbReference type="NCBI Taxonomy" id="2711"/>
    <lineage>
        <taxon>Eukaryota</taxon>
        <taxon>Viridiplantae</taxon>
        <taxon>Streptophyta</taxon>
        <taxon>Embryophyta</taxon>
        <taxon>Tracheophyta</taxon>
        <taxon>Spermatophyta</taxon>
        <taxon>Magnoliopsida</taxon>
        <taxon>eudicotyledons</taxon>
        <taxon>Gunneridae</taxon>
        <taxon>Pentapetalae</taxon>
        <taxon>rosids</taxon>
        <taxon>malvids</taxon>
        <taxon>Sapindales</taxon>
        <taxon>Rutaceae</taxon>
        <taxon>Aurantioideae</taxon>
        <taxon>Citrus</taxon>
    </lineage>
</organism>
<feature type="chain" id="PRO_5001635147" description="Glycoside hydrolase family 19 catalytic domain-containing protein" evidence="1">
    <location>
        <begin position="24"/>
        <end position="190"/>
    </location>
</feature>
<feature type="signal peptide" evidence="1">
    <location>
        <begin position="1"/>
        <end position="23"/>
    </location>
</feature>
<dbReference type="Proteomes" id="UP000027120">
    <property type="component" value="Unassembled WGS sequence"/>
</dbReference>
<evidence type="ECO:0000259" key="2">
    <source>
        <dbReference type="Pfam" id="PF00182"/>
    </source>
</evidence>
<dbReference type="GO" id="GO:0006032">
    <property type="term" value="P:chitin catabolic process"/>
    <property type="evidence" value="ECO:0007669"/>
    <property type="project" value="InterPro"/>
</dbReference>
<name>A0A067CZJ3_CITSI</name>
<dbReference type="SMR" id="A0A067CZJ3"/>
<gene>
    <name evidence="3" type="ORF">CISIN_1g029634mg</name>
</gene>
<dbReference type="PANTHER" id="PTHR22595">
    <property type="entry name" value="CHITINASE-RELATED"/>
    <property type="match status" value="1"/>
</dbReference>
<dbReference type="GO" id="GO:0004568">
    <property type="term" value="F:chitinase activity"/>
    <property type="evidence" value="ECO:0007669"/>
    <property type="project" value="InterPro"/>
</dbReference>
<dbReference type="Gene3D" id="3.30.20.10">
    <property type="entry name" value="Endochitinase, domain 2"/>
    <property type="match status" value="1"/>
</dbReference>
<dbReference type="STRING" id="2711.A0A067CZJ3"/>
<feature type="domain" description="Glycoside hydrolase family 19 catalytic" evidence="2">
    <location>
        <begin position="67"/>
        <end position="181"/>
    </location>
</feature>
<reference evidence="3 4" key="1">
    <citation type="submission" date="2014-04" db="EMBL/GenBank/DDBJ databases">
        <authorList>
            <consortium name="International Citrus Genome Consortium"/>
            <person name="Gmitter F."/>
            <person name="Chen C."/>
            <person name="Farmerie W."/>
            <person name="Harkins T."/>
            <person name="Desany B."/>
            <person name="Mohiuddin M."/>
            <person name="Kodira C."/>
            <person name="Borodovsky M."/>
            <person name="Lomsadze A."/>
            <person name="Burns P."/>
            <person name="Jenkins J."/>
            <person name="Prochnik S."/>
            <person name="Shu S."/>
            <person name="Chapman J."/>
            <person name="Pitluck S."/>
            <person name="Schmutz J."/>
            <person name="Rokhsar D."/>
        </authorList>
    </citation>
    <scope>NUCLEOTIDE SEQUENCE</scope>
</reference>
<dbReference type="GO" id="GO:0016998">
    <property type="term" value="P:cell wall macromolecule catabolic process"/>
    <property type="evidence" value="ECO:0007669"/>
    <property type="project" value="InterPro"/>
</dbReference>
<accession>A0A067CZJ3</accession>
<proteinExistence type="predicted"/>
<keyword evidence="1" id="KW-0732">Signal</keyword>